<dbReference type="PANTHER" id="PTHR40763:SF4">
    <property type="entry name" value="DUF1707 DOMAIN-CONTAINING PROTEIN"/>
    <property type="match status" value="1"/>
</dbReference>
<feature type="domain" description="DUF1707" evidence="2">
    <location>
        <begin position="13"/>
        <end position="65"/>
    </location>
</feature>
<dbReference type="InterPro" id="IPR012551">
    <property type="entry name" value="DUF1707_SHOCT-like"/>
</dbReference>
<name>A0ABT1LYK3_9MYCO</name>
<comment type="caution">
    <text evidence="4">The sequence shown here is derived from an EMBL/GenBank/DDBJ whole genome shotgun (WGS) entry which is preliminary data.</text>
</comment>
<evidence type="ECO:0000313" key="5">
    <source>
        <dbReference type="Proteomes" id="UP001651690"/>
    </source>
</evidence>
<evidence type="ECO:0000256" key="1">
    <source>
        <dbReference type="SAM" id="Phobius"/>
    </source>
</evidence>
<organism evidence="4 5">
    <name type="scientific">Mycolicibacterium arenosum</name>
    <dbReference type="NCBI Taxonomy" id="2952157"/>
    <lineage>
        <taxon>Bacteria</taxon>
        <taxon>Bacillati</taxon>
        <taxon>Actinomycetota</taxon>
        <taxon>Actinomycetes</taxon>
        <taxon>Mycobacteriales</taxon>
        <taxon>Mycobacteriaceae</taxon>
        <taxon>Mycolicibacterium</taxon>
    </lineage>
</organism>
<evidence type="ECO:0000313" key="4">
    <source>
        <dbReference type="EMBL" id="MCP9271976.1"/>
    </source>
</evidence>
<keyword evidence="1" id="KW-0472">Membrane</keyword>
<sequence length="145" mass="15695">MTAAPSGTHSTPVRAGDRERETAAGQLGLALAQGYLDMPEYERRVGSAFAAQTSGELRELVADLPLALLHRNDPRRREAQRAAARLSVRLHLAGYLLMVVIVLTVWTAVAVSGGPTYFWPIWPILGAGIGLLCHAIPIRMCAARR</sequence>
<dbReference type="Pfam" id="PF08044">
    <property type="entry name" value="DUF1707"/>
    <property type="match status" value="1"/>
</dbReference>
<dbReference type="Pfam" id="PF13239">
    <property type="entry name" value="2TM"/>
    <property type="match status" value="1"/>
</dbReference>
<protein>
    <submittedName>
        <fullName evidence="4">DUF1707 domain-containing protein</fullName>
    </submittedName>
</protein>
<gene>
    <name evidence="4" type="ORF">NM203_07240</name>
</gene>
<evidence type="ECO:0000259" key="2">
    <source>
        <dbReference type="Pfam" id="PF08044"/>
    </source>
</evidence>
<dbReference type="PANTHER" id="PTHR40763">
    <property type="entry name" value="MEMBRANE PROTEIN-RELATED"/>
    <property type="match status" value="1"/>
</dbReference>
<keyword evidence="5" id="KW-1185">Reference proteome</keyword>
<dbReference type="InterPro" id="IPR025698">
    <property type="entry name" value="2TM_dom"/>
</dbReference>
<evidence type="ECO:0000259" key="3">
    <source>
        <dbReference type="Pfam" id="PF13239"/>
    </source>
</evidence>
<feature type="domain" description="2TM" evidence="3">
    <location>
        <begin position="80"/>
        <end position="136"/>
    </location>
</feature>
<reference evidence="4 5" key="1">
    <citation type="submission" date="2022-06" db="EMBL/GenBank/DDBJ databases">
        <title>Mycolicibacterium sp. CAU 1645 isolated from seawater.</title>
        <authorList>
            <person name="Kim W."/>
        </authorList>
    </citation>
    <scope>NUCLEOTIDE SEQUENCE [LARGE SCALE GENOMIC DNA]</scope>
    <source>
        <strain evidence="4 5">CAU 1645</strain>
    </source>
</reference>
<keyword evidence="1" id="KW-0812">Transmembrane</keyword>
<proteinExistence type="predicted"/>
<dbReference type="EMBL" id="JANDBD010000003">
    <property type="protein sequence ID" value="MCP9271976.1"/>
    <property type="molecule type" value="Genomic_DNA"/>
</dbReference>
<keyword evidence="1" id="KW-1133">Transmembrane helix</keyword>
<dbReference type="RefSeq" id="WP_255059156.1">
    <property type="nucleotide sequence ID" value="NZ_JANDBD010000003.1"/>
</dbReference>
<accession>A0ABT1LYK3</accession>
<dbReference type="Proteomes" id="UP001651690">
    <property type="component" value="Unassembled WGS sequence"/>
</dbReference>
<feature type="transmembrane region" description="Helical" evidence="1">
    <location>
        <begin position="117"/>
        <end position="138"/>
    </location>
</feature>
<feature type="transmembrane region" description="Helical" evidence="1">
    <location>
        <begin position="90"/>
        <end position="111"/>
    </location>
</feature>